<keyword evidence="3 6" id="KW-0067">ATP-binding</keyword>
<evidence type="ECO:0000256" key="5">
    <source>
        <dbReference type="ARBA" id="ARBA00024784"/>
    </source>
</evidence>
<comment type="function">
    <text evidence="5">Essential cell division protein that coordinates cell division and chromosome segregation. The N-terminus is involved in assembly of the cell-division machinery. The C-terminus functions as a DNA motor that moves dsDNA in an ATP-dependent manner towards the dif recombination site, which is located within the replication terminus region. Translocation stops specifically at Xer-dif sites, where FtsK interacts with the Xer recombinase, allowing activation of chromosome unlinking by recombination. FtsK orienting polar sequences (KOPS) guide the direction of DNA translocation. FtsK can remove proteins from DNA as it translocates, but translocation stops specifically at XerCD-dif site, thereby preventing removal of XerC and XerD from dif.</text>
</comment>
<dbReference type="InterPro" id="IPR027417">
    <property type="entry name" value="P-loop_NTPase"/>
</dbReference>
<evidence type="ECO:0000256" key="3">
    <source>
        <dbReference type="ARBA" id="ARBA00022840"/>
    </source>
</evidence>
<dbReference type="SMART" id="SM00843">
    <property type="entry name" value="Ftsk_gamma"/>
    <property type="match status" value="1"/>
</dbReference>
<dbReference type="PANTHER" id="PTHR22683:SF41">
    <property type="entry name" value="DNA TRANSLOCASE FTSK"/>
    <property type="match status" value="1"/>
</dbReference>
<dbReference type="InterPro" id="IPR018541">
    <property type="entry name" value="Ftsk_gamma"/>
</dbReference>
<name>A0AAJ6NER4_9PAST</name>
<feature type="binding site" evidence="6">
    <location>
        <begin position="78"/>
        <end position="85"/>
    </location>
    <ligand>
        <name>ATP</name>
        <dbReference type="ChEBI" id="CHEBI:30616"/>
    </ligand>
</feature>
<evidence type="ECO:0000313" key="9">
    <source>
        <dbReference type="Proteomes" id="UP001231736"/>
    </source>
</evidence>
<evidence type="ECO:0000256" key="4">
    <source>
        <dbReference type="ARBA" id="ARBA00023125"/>
    </source>
</evidence>
<dbReference type="Gene3D" id="3.40.50.300">
    <property type="entry name" value="P-loop containing nucleotide triphosphate hydrolases"/>
    <property type="match status" value="1"/>
</dbReference>
<evidence type="ECO:0000256" key="2">
    <source>
        <dbReference type="ARBA" id="ARBA00022741"/>
    </source>
</evidence>
<feature type="domain" description="FtsK" evidence="7">
    <location>
        <begin position="61"/>
        <end position="252"/>
    </location>
</feature>
<dbReference type="Gene3D" id="1.10.10.10">
    <property type="entry name" value="Winged helix-like DNA-binding domain superfamily/Winged helix DNA-binding domain"/>
    <property type="match status" value="1"/>
</dbReference>
<organism evidence="8 9">
    <name type="scientific">Phocoenobacter skyensis</name>
    <dbReference type="NCBI Taxonomy" id="97481"/>
    <lineage>
        <taxon>Bacteria</taxon>
        <taxon>Pseudomonadati</taxon>
        <taxon>Pseudomonadota</taxon>
        <taxon>Gammaproteobacteria</taxon>
        <taxon>Pasteurellales</taxon>
        <taxon>Pasteurellaceae</taxon>
        <taxon>Phocoenobacter</taxon>
    </lineage>
</organism>
<keyword evidence="2 6" id="KW-0547">Nucleotide-binding</keyword>
<dbReference type="InterPro" id="IPR002543">
    <property type="entry name" value="FtsK_dom"/>
</dbReference>
<proteinExistence type="predicted"/>
<dbReference type="InterPro" id="IPR036388">
    <property type="entry name" value="WH-like_DNA-bd_sf"/>
</dbReference>
<gene>
    <name evidence="8" type="ORF">QJU97_08485</name>
</gene>
<dbReference type="SMART" id="SM00382">
    <property type="entry name" value="AAA"/>
    <property type="match status" value="1"/>
</dbReference>
<sequence length="388" mass="43773">MSNVNLKNRIKAFFSKCTLYKHTSTSHSHHKTVYLQDIIESNEFLNIKAKLPIVLGKDLSGQPVILDIARMPHLLIAGKSGSGKSMAVNTMILSLLYKFSPEQVRCIMIDPKIVELSIYDNIPHLLTPVITEMKKAGNALHWVINEMERRYILLDRLSVRNIEEYSDKFKQSGMGENLSYIVIIIDEFSDLLMVHGKRIEDYIVQIGQKAQAVGIHLILTTQRPSEDVITKLIKSNIASRIAFKVTSNIDSKTILDKNGAERLLEQGDMLYSTTGIRNLMRIQGAFIKDRDIEKVADGWRAKSRPNYIDTIIETAKNDEKSEASNDGNLDPLFDEVVAFVIQSEVTSASGLQRQFSISFPRAVRILDQLQQKGILSTPDSRGKRTILT</sequence>
<dbReference type="SUPFAM" id="SSF46785">
    <property type="entry name" value="Winged helix' DNA-binding domain"/>
    <property type="match status" value="1"/>
</dbReference>
<dbReference type="InterPro" id="IPR050206">
    <property type="entry name" value="FtsK/SpoIIIE/SftA"/>
</dbReference>
<evidence type="ECO:0000256" key="6">
    <source>
        <dbReference type="PROSITE-ProRule" id="PRU00289"/>
    </source>
</evidence>
<evidence type="ECO:0000256" key="1">
    <source>
        <dbReference type="ARBA" id="ARBA00020887"/>
    </source>
</evidence>
<dbReference type="PROSITE" id="PS50901">
    <property type="entry name" value="FTSK"/>
    <property type="match status" value="1"/>
</dbReference>
<dbReference type="Pfam" id="PF01580">
    <property type="entry name" value="FtsK_SpoIIIE"/>
    <property type="match status" value="1"/>
</dbReference>
<dbReference type="PANTHER" id="PTHR22683">
    <property type="entry name" value="SPORULATION PROTEIN RELATED"/>
    <property type="match status" value="1"/>
</dbReference>
<dbReference type="InterPro" id="IPR003593">
    <property type="entry name" value="AAA+_ATPase"/>
</dbReference>
<comment type="caution">
    <text evidence="8">The sequence shown here is derived from an EMBL/GenBank/DDBJ whole genome shotgun (WGS) entry which is preliminary data.</text>
</comment>
<evidence type="ECO:0000313" key="8">
    <source>
        <dbReference type="EMBL" id="MDP8175492.1"/>
    </source>
</evidence>
<dbReference type="EMBL" id="JASAYT010000028">
    <property type="protein sequence ID" value="MDP8175492.1"/>
    <property type="molecule type" value="Genomic_DNA"/>
</dbReference>
<dbReference type="InterPro" id="IPR036390">
    <property type="entry name" value="WH_DNA-bd_sf"/>
</dbReference>
<dbReference type="SUPFAM" id="SSF52540">
    <property type="entry name" value="P-loop containing nucleoside triphosphate hydrolases"/>
    <property type="match status" value="1"/>
</dbReference>
<dbReference type="AlphaFoldDB" id="A0AAJ6NER4"/>
<dbReference type="GO" id="GO:0005524">
    <property type="term" value="F:ATP binding"/>
    <property type="evidence" value="ECO:0007669"/>
    <property type="project" value="UniProtKB-UniRule"/>
</dbReference>
<keyword evidence="4" id="KW-0238">DNA-binding</keyword>
<dbReference type="Proteomes" id="UP001231736">
    <property type="component" value="Unassembled WGS sequence"/>
</dbReference>
<reference evidence="8" key="1">
    <citation type="journal article" date="2023" name="Front. Microbiol.">
        <title>Phylogeography and host specificity of Pasteurellaceae pathogenic to sea-farmed fish in the north-east Atlantic.</title>
        <authorList>
            <person name="Gulla S."/>
            <person name="Colquhoun D.J."/>
            <person name="Olsen A.B."/>
            <person name="Spilsberg B."/>
            <person name="Lagesen K."/>
            <person name="Aakesson C.P."/>
            <person name="Strom S."/>
            <person name="Manji F."/>
            <person name="Birkbeck T.H."/>
            <person name="Nilsen H.K."/>
        </authorList>
    </citation>
    <scope>NUCLEOTIDE SEQUENCE</scope>
    <source>
        <strain evidence="8">98B1</strain>
    </source>
</reference>
<evidence type="ECO:0000259" key="7">
    <source>
        <dbReference type="PROSITE" id="PS50901"/>
    </source>
</evidence>
<dbReference type="Pfam" id="PF09397">
    <property type="entry name" value="FtsK_gamma"/>
    <property type="match status" value="1"/>
</dbReference>
<accession>A0AAJ6NER4</accession>
<dbReference type="GO" id="GO:0003677">
    <property type="term" value="F:DNA binding"/>
    <property type="evidence" value="ECO:0007669"/>
    <property type="project" value="UniProtKB-KW"/>
</dbReference>
<dbReference type="RefSeq" id="WP_420801278.1">
    <property type="nucleotide sequence ID" value="NZ_JASAYT010000028.1"/>
</dbReference>
<protein>
    <recommendedName>
        <fullName evidence="1">DNA translocase FtsK</fullName>
    </recommendedName>
</protein>